<keyword evidence="2" id="KW-1185">Reference proteome</keyword>
<dbReference type="AlphaFoldDB" id="A0A975DE19"/>
<proteinExistence type="predicted"/>
<gene>
    <name evidence="1" type="ORF">J1N51_11225</name>
</gene>
<reference evidence="1" key="1">
    <citation type="submission" date="2021-03" db="EMBL/GenBank/DDBJ databases">
        <title>Description of Psychrosphaera ytuae sp. nov. isolated from deep sea sediment of South China Sea.</title>
        <authorList>
            <person name="Zhang J."/>
            <person name="Xu X.-D."/>
        </authorList>
    </citation>
    <scope>NUCLEOTIDE SEQUENCE</scope>
    <source>
        <strain evidence="1">MTZ26</strain>
    </source>
</reference>
<name>A0A975DE19_9GAMM</name>
<evidence type="ECO:0008006" key="3">
    <source>
        <dbReference type="Google" id="ProtNLM"/>
    </source>
</evidence>
<evidence type="ECO:0000313" key="2">
    <source>
        <dbReference type="Proteomes" id="UP000682739"/>
    </source>
</evidence>
<dbReference type="KEGG" id="psym:J1N51_11225"/>
<protein>
    <recommendedName>
        <fullName evidence="3">Porin</fullName>
    </recommendedName>
</protein>
<sequence length="330" mass="36411">MSMSATSSAYEIKLDDSQSIKFGGYIKIDGRYVDGNIAYRDFWIGSGSVLPESQSQFKMFANESRINTTYKNGDVTAFVEMDFYGGGGNEIISNSSNPRLRHAFIKYKDVLVGQTWTTFMNTSALAETADFAGPMVGEAFVRNNQIRYTRGAWQFSIENPESFGGDASQDTAPDFVAKYTHSADWGNVSVAGLFRSLTTVSGESESGVGLSIAGKVKTTGKDDFRFQFHTGNTGRYVGVVAAQDIVGEEAEESTSYMVAYRHFWNDTSRSSVFYGNITTDITDVDRSHWGINYFDNLTPKLSAGVEVGNFEMAEQDADSNYVQFSVKYAL</sequence>
<dbReference type="EMBL" id="CP072110">
    <property type="protein sequence ID" value="QTH65376.1"/>
    <property type="molecule type" value="Genomic_DNA"/>
</dbReference>
<dbReference type="SUPFAM" id="SSF56935">
    <property type="entry name" value="Porins"/>
    <property type="match status" value="1"/>
</dbReference>
<accession>A0A975DE19</accession>
<dbReference type="Proteomes" id="UP000682739">
    <property type="component" value="Chromosome"/>
</dbReference>
<evidence type="ECO:0000313" key="1">
    <source>
        <dbReference type="EMBL" id="QTH65376.1"/>
    </source>
</evidence>
<organism evidence="1 2">
    <name type="scientific">Psychrosphaera ytuae</name>
    <dbReference type="NCBI Taxonomy" id="2820710"/>
    <lineage>
        <taxon>Bacteria</taxon>
        <taxon>Pseudomonadati</taxon>
        <taxon>Pseudomonadota</taxon>
        <taxon>Gammaproteobacteria</taxon>
        <taxon>Alteromonadales</taxon>
        <taxon>Pseudoalteromonadaceae</taxon>
        <taxon>Psychrosphaera</taxon>
    </lineage>
</organism>
<dbReference type="InterPro" id="IPR045748">
    <property type="entry name" value="DcaP"/>
</dbReference>
<dbReference type="Pfam" id="PF19577">
    <property type="entry name" value="DcaP"/>
    <property type="match status" value="1"/>
</dbReference>